<dbReference type="Gene3D" id="3.30.43.10">
    <property type="entry name" value="Uridine Diphospho-n-acetylenolpyruvylglucosamine Reductase, domain 2"/>
    <property type="match status" value="1"/>
</dbReference>
<evidence type="ECO:0000313" key="10">
    <source>
        <dbReference type="Proteomes" id="UP001652660"/>
    </source>
</evidence>
<proteinExistence type="inferred from homology"/>
<dbReference type="InterPro" id="IPR016169">
    <property type="entry name" value="FAD-bd_PCMH_sub2"/>
</dbReference>
<dbReference type="RefSeq" id="XP_027078119.2">
    <property type="nucleotide sequence ID" value="XM_027222318.2"/>
</dbReference>
<dbReference type="InterPro" id="IPR012951">
    <property type="entry name" value="BBE"/>
</dbReference>
<dbReference type="SUPFAM" id="SSF56176">
    <property type="entry name" value="FAD-binding/transporter-associated domain-like"/>
    <property type="match status" value="1"/>
</dbReference>
<keyword evidence="6" id="KW-0732">Signal</keyword>
<dbReference type="InterPro" id="IPR016167">
    <property type="entry name" value="FAD-bd_PCMH_sub1"/>
</dbReference>
<comment type="pathway">
    <text evidence="2">Alkaloid biosynthesis.</text>
</comment>
<dbReference type="PANTHER" id="PTHR32448">
    <property type="entry name" value="OS08G0158400 PROTEIN"/>
    <property type="match status" value="1"/>
</dbReference>
<dbReference type="GeneID" id="113701587"/>
<evidence type="ECO:0000256" key="7">
    <source>
        <dbReference type="ARBA" id="ARBA00022827"/>
    </source>
</evidence>
<dbReference type="InterPro" id="IPR006094">
    <property type="entry name" value="Oxid_FAD_bind_N"/>
</dbReference>
<dbReference type="Pfam" id="PF08031">
    <property type="entry name" value="BBE"/>
    <property type="match status" value="1"/>
</dbReference>
<dbReference type="AlphaFoldDB" id="A0A6P6THZ9"/>
<dbReference type="Proteomes" id="UP001652660">
    <property type="component" value="Chromosome 7e"/>
</dbReference>
<dbReference type="GO" id="GO:0016491">
    <property type="term" value="F:oxidoreductase activity"/>
    <property type="evidence" value="ECO:0007669"/>
    <property type="project" value="InterPro"/>
</dbReference>
<evidence type="ECO:0000256" key="4">
    <source>
        <dbReference type="ARBA" id="ARBA00022589"/>
    </source>
</evidence>
<evidence type="ECO:0000313" key="11">
    <source>
        <dbReference type="RefSeq" id="XP_027078119.2"/>
    </source>
</evidence>
<keyword evidence="8" id="KW-0325">Glycoprotein</keyword>
<keyword evidence="7" id="KW-0274">FAD</keyword>
<dbReference type="Pfam" id="PF01565">
    <property type="entry name" value="FAD_binding_4"/>
    <property type="match status" value="1"/>
</dbReference>
<dbReference type="InterPro" id="IPR016166">
    <property type="entry name" value="FAD-bd_PCMH"/>
</dbReference>
<accession>A0A6P6THZ9</accession>
<protein>
    <submittedName>
        <fullName evidence="11">O-acetylstemmadenine oxidase-like</fullName>
    </submittedName>
</protein>
<reference evidence="10" key="1">
    <citation type="journal article" date="2025" name="Foods">
        <title>Unveiling the Microbial Signatures of Arabica Coffee Cherries: Insights into Ripeness Specific Diversity, Functional Traits, and Implications for Quality and Safety.</title>
        <authorList>
            <consortium name="RefSeq"/>
            <person name="Tenea G.N."/>
            <person name="Cifuentes V."/>
            <person name="Reyes P."/>
            <person name="Cevallos-Vallejos M."/>
        </authorList>
    </citation>
    <scope>NUCLEOTIDE SEQUENCE [LARGE SCALE GENOMIC DNA]</scope>
</reference>
<evidence type="ECO:0000256" key="3">
    <source>
        <dbReference type="ARBA" id="ARBA00005466"/>
    </source>
</evidence>
<dbReference type="Gene3D" id="3.40.462.20">
    <property type="match status" value="1"/>
</dbReference>
<keyword evidence="4" id="KW-0017">Alkaloid metabolism</keyword>
<evidence type="ECO:0000256" key="2">
    <source>
        <dbReference type="ARBA" id="ARBA00004913"/>
    </source>
</evidence>
<reference evidence="11" key="2">
    <citation type="submission" date="2025-08" db="UniProtKB">
        <authorList>
            <consortium name="RefSeq"/>
        </authorList>
    </citation>
    <scope>IDENTIFICATION</scope>
    <source>
        <tissue evidence="11">Leaves</tissue>
    </source>
</reference>
<evidence type="ECO:0000256" key="8">
    <source>
        <dbReference type="ARBA" id="ARBA00023180"/>
    </source>
</evidence>
<keyword evidence="10" id="KW-1185">Reference proteome</keyword>
<keyword evidence="5" id="KW-0285">Flavoprotein</keyword>
<dbReference type="GO" id="GO:0071949">
    <property type="term" value="F:FAD binding"/>
    <property type="evidence" value="ECO:0007669"/>
    <property type="project" value="InterPro"/>
</dbReference>
<evidence type="ECO:0000256" key="1">
    <source>
        <dbReference type="ARBA" id="ARBA00001974"/>
    </source>
</evidence>
<gene>
    <name evidence="11" type="primary">LOC113701587</name>
</gene>
<dbReference type="PROSITE" id="PS51387">
    <property type="entry name" value="FAD_PCMH"/>
    <property type="match status" value="1"/>
</dbReference>
<name>A0A6P6THZ9_COFAR</name>
<evidence type="ECO:0000256" key="5">
    <source>
        <dbReference type="ARBA" id="ARBA00022630"/>
    </source>
</evidence>
<evidence type="ECO:0000256" key="6">
    <source>
        <dbReference type="ARBA" id="ARBA00022729"/>
    </source>
</evidence>
<comment type="cofactor">
    <cofactor evidence="1">
        <name>FAD</name>
        <dbReference type="ChEBI" id="CHEBI:57692"/>
    </cofactor>
</comment>
<organism evidence="10 11">
    <name type="scientific">Coffea arabica</name>
    <name type="common">Arabian coffee</name>
    <dbReference type="NCBI Taxonomy" id="13443"/>
    <lineage>
        <taxon>Eukaryota</taxon>
        <taxon>Viridiplantae</taxon>
        <taxon>Streptophyta</taxon>
        <taxon>Embryophyta</taxon>
        <taxon>Tracheophyta</taxon>
        <taxon>Spermatophyta</taxon>
        <taxon>Magnoliopsida</taxon>
        <taxon>eudicotyledons</taxon>
        <taxon>Gunneridae</taxon>
        <taxon>Pentapetalae</taxon>
        <taxon>asterids</taxon>
        <taxon>lamiids</taxon>
        <taxon>Gentianales</taxon>
        <taxon>Rubiaceae</taxon>
        <taxon>Ixoroideae</taxon>
        <taxon>Gardenieae complex</taxon>
        <taxon>Bertiereae - Coffeeae clade</taxon>
        <taxon>Coffeeae</taxon>
        <taxon>Coffea</taxon>
    </lineage>
</organism>
<dbReference type="InterPro" id="IPR036318">
    <property type="entry name" value="FAD-bd_PCMH-like_sf"/>
</dbReference>
<feature type="domain" description="FAD-binding PCMH-type" evidence="9">
    <location>
        <begin position="89"/>
        <end position="263"/>
    </location>
</feature>
<evidence type="ECO:0000259" key="9">
    <source>
        <dbReference type="PROSITE" id="PS51387"/>
    </source>
</evidence>
<dbReference type="Gene3D" id="3.30.465.10">
    <property type="match status" value="1"/>
</dbReference>
<comment type="similarity">
    <text evidence="3">Belongs to the oxygen-dependent FAD-linked oxidoreductase family.</text>
</comment>
<dbReference type="OrthoDB" id="407275at2759"/>
<sequence length="575" mass="64967">MDCGWQTQSKKSIDMLTEISKTLLVISILFHLILSSCSSLIPQSFIHCLSHKVSPSNVSILNVMYVPKNSSYKSILDSTIHNRRFLTPTTPKPLAIITPLDYSHVQTTVKCCKQSALQIRIRSGGHDYEGTSYRSEVPFVVLDLKSLRSVSIDIEANTAWVESGATIGELYYWIAEKSRIHGFPAGLCPTVGIGGHFSGGGVGNLIRKYGLAADNVIDARIVDINGRVLDRKSMGTDLFWAIRGGGGASFGVIVAWKIKLVHVPPIVTVFKLTKTLEEGAISLIYKWQFEAHKLSEDLLFRIIISPSIGREGIEATFSSLFLGRADQLLKMMEESFPKIRLRKEDCIEMSWIESVLHFAEYQSGETADALKNRIDPRRLSYFKGKSDLVYKPIPYEALEELWKRCSDANSPFIYLELQPYGGRMNEIPESESPYPHRKDVIFEILYMVLWMNDENGESSERNINWIRALYEFMTPYVSKGPRGAIWNGRDLDLGVNGVSGTVTYSKAKAWGSRYFKDNFKRLAVIKGEVDPNNFFYHEQSIPPLVFHAQRKCGIPNMKFLDKCSLRNDSCHVQVF</sequence>